<sequence length="736" mass="80183">MFQQRSDAKAPIVPVAQLGESTRLNPAEIRDGYAAALVQSRAHHRQETPKNSQPVTIGRGLLLNKLRDRLKDFPCERAPTPPETDYDDPDYDSEAEAEKKRKRTEEARKLKMRAKSSNHTKAAFGTGKQILNKMQEKGWTVAPGGQLIKPKPKPKPRTKGDGAILIRTQDGIVALGGKEPIDTETMEPVAKSPKLEPKVISSLQKEASSAPSAAPQDPGMDPSLSGIYDANEGGLIQFSIEGEIAKMKKENEKKGLKKTNQEHLEDLPGHLNTNAPVFDRIRDRVAQEKADARKQNAFASATETETEVEFEDVPPKSTHEDEATTTDFDEEDFKPIKPKTVSSKPAQSKSLARQASELSEMSDLSDIPTLSDLGESEIDEDMRTVKELVGATNNISGGGGIDIRLSTDDESQSELHLTDIDPSEKIDSNSDNEYAHSLVSRMTGGTIRPGPGYNTGTIKSNISGFTVALTSSDQDEIRPEDIFSDATMTDSDDLPLPTPIKPKSQTSGSRPTSPTKSILSKPTPPIPEKPPSIRPTAAPVATPSPVAQNFTPFNEVKLKPIGQNSNKRPVDLKPVIKTSPRPPVSIIKQRESLLTTDDDEDLVLPDASATEDDTDFELPKIDTNLITDTDSDWPEPTPIKPMQIVTDTDSDWPETQAIKPKPAQLSKTALNSVRQAYSTSVPKINSQFDKLKPMSPKKPIVESTVEESCISDGSSASDADLLSDGITTEHDSDFMV</sequence>
<feature type="compositionally biased region" description="Pro residues" evidence="1">
    <location>
        <begin position="522"/>
        <end position="533"/>
    </location>
</feature>
<feature type="compositionally biased region" description="Low complexity" evidence="1">
    <location>
        <begin position="534"/>
        <end position="547"/>
    </location>
</feature>
<feature type="compositionally biased region" description="Basic and acidic residues" evidence="1">
    <location>
        <begin position="279"/>
        <end position="294"/>
    </location>
</feature>
<dbReference type="AlphaFoldDB" id="E4X9D1"/>
<feature type="region of interest" description="Disordered" evidence="1">
    <location>
        <begin position="470"/>
        <end position="592"/>
    </location>
</feature>
<feature type="compositionally biased region" description="Polar residues" evidence="1">
    <location>
        <begin position="503"/>
        <end position="518"/>
    </location>
</feature>
<evidence type="ECO:0000313" key="3">
    <source>
        <dbReference type="Proteomes" id="UP000001307"/>
    </source>
</evidence>
<dbReference type="EMBL" id="FN653030">
    <property type="protein sequence ID" value="CBY19060.1"/>
    <property type="molecule type" value="Genomic_DNA"/>
</dbReference>
<dbReference type="Proteomes" id="UP000001307">
    <property type="component" value="Unassembled WGS sequence"/>
</dbReference>
<feature type="compositionally biased region" description="Basic and acidic residues" evidence="1">
    <location>
        <begin position="416"/>
        <end position="428"/>
    </location>
</feature>
<feature type="region of interest" description="Disordered" evidence="1">
    <location>
        <begin position="625"/>
        <end position="653"/>
    </location>
</feature>
<feature type="region of interest" description="Disordered" evidence="1">
    <location>
        <begin position="390"/>
        <end position="431"/>
    </location>
</feature>
<organism evidence="2">
    <name type="scientific">Oikopleura dioica</name>
    <name type="common">Tunicate</name>
    <dbReference type="NCBI Taxonomy" id="34765"/>
    <lineage>
        <taxon>Eukaryota</taxon>
        <taxon>Metazoa</taxon>
        <taxon>Chordata</taxon>
        <taxon>Tunicata</taxon>
        <taxon>Appendicularia</taxon>
        <taxon>Copelata</taxon>
        <taxon>Oikopleuridae</taxon>
        <taxon>Oikopleura</taxon>
    </lineage>
</organism>
<dbReference type="InParanoid" id="E4X9D1"/>
<gene>
    <name evidence="2" type="ORF">GSOID_T00004479001</name>
</gene>
<feature type="compositionally biased region" description="Basic and acidic residues" evidence="1">
    <location>
        <begin position="251"/>
        <end position="268"/>
    </location>
</feature>
<evidence type="ECO:0000313" key="2">
    <source>
        <dbReference type="EMBL" id="CBY19060.1"/>
    </source>
</evidence>
<feature type="region of interest" description="Disordered" evidence="1">
    <location>
        <begin position="709"/>
        <end position="736"/>
    </location>
</feature>
<accession>E4X9D1</accession>
<feature type="compositionally biased region" description="Polar residues" evidence="1">
    <location>
        <begin position="340"/>
        <end position="359"/>
    </location>
</feature>
<keyword evidence="3" id="KW-1185">Reference proteome</keyword>
<evidence type="ECO:0000256" key="1">
    <source>
        <dbReference type="SAM" id="MobiDB-lite"/>
    </source>
</evidence>
<feature type="compositionally biased region" description="Basic and acidic residues" evidence="1">
    <location>
        <begin position="313"/>
        <end position="322"/>
    </location>
</feature>
<feature type="region of interest" description="Disordered" evidence="1">
    <location>
        <begin position="40"/>
        <end position="59"/>
    </location>
</feature>
<feature type="region of interest" description="Disordered" evidence="1">
    <location>
        <begin position="141"/>
        <end position="228"/>
    </location>
</feature>
<feature type="region of interest" description="Disordered" evidence="1">
    <location>
        <begin position="251"/>
        <end position="376"/>
    </location>
</feature>
<feature type="compositionally biased region" description="Acidic residues" evidence="1">
    <location>
        <begin position="84"/>
        <end position="95"/>
    </location>
</feature>
<proteinExistence type="predicted"/>
<feature type="compositionally biased region" description="Basic and acidic residues" evidence="1">
    <location>
        <begin position="727"/>
        <end position="736"/>
    </location>
</feature>
<protein>
    <submittedName>
        <fullName evidence="2">Uncharacterized protein</fullName>
    </submittedName>
</protein>
<name>E4X9D1_OIKDI</name>
<feature type="compositionally biased region" description="Basic and acidic residues" evidence="1">
    <location>
        <begin position="96"/>
        <end position="109"/>
    </location>
</feature>
<feature type="region of interest" description="Disordered" evidence="1">
    <location>
        <begin position="73"/>
        <end position="127"/>
    </location>
</feature>
<feature type="compositionally biased region" description="Acidic residues" evidence="1">
    <location>
        <begin position="323"/>
        <end position="332"/>
    </location>
</feature>
<feature type="compositionally biased region" description="Low complexity" evidence="1">
    <location>
        <begin position="711"/>
        <end position="725"/>
    </location>
</feature>
<reference evidence="2" key="1">
    <citation type="journal article" date="2010" name="Science">
        <title>Plasticity of animal genome architecture unmasked by rapid evolution of a pelagic tunicate.</title>
        <authorList>
            <person name="Denoeud F."/>
            <person name="Henriet S."/>
            <person name="Mungpakdee S."/>
            <person name="Aury J.M."/>
            <person name="Da Silva C."/>
            <person name="Brinkmann H."/>
            <person name="Mikhaleva J."/>
            <person name="Olsen L.C."/>
            <person name="Jubin C."/>
            <person name="Canestro C."/>
            <person name="Bouquet J.M."/>
            <person name="Danks G."/>
            <person name="Poulain J."/>
            <person name="Campsteijn C."/>
            <person name="Adamski M."/>
            <person name="Cross I."/>
            <person name="Yadetie F."/>
            <person name="Muffato M."/>
            <person name="Louis A."/>
            <person name="Butcher S."/>
            <person name="Tsagkogeorga G."/>
            <person name="Konrad A."/>
            <person name="Singh S."/>
            <person name="Jensen M.F."/>
            <person name="Cong E.H."/>
            <person name="Eikeseth-Otteraa H."/>
            <person name="Noel B."/>
            <person name="Anthouard V."/>
            <person name="Porcel B.M."/>
            <person name="Kachouri-Lafond R."/>
            <person name="Nishino A."/>
            <person name="Ugolini M."/>
            <person name="Chourrout P."/>
            <person name="Nishida H."/>
            <person name="Aasland R."/>
            <person name="Huzurbazar S."/>
            <person name="Westhof E."/>
            <person name="Delsuc F."/>
            <person name="Lehrach H."/>
            <person name="Reinhardt R."/>
            <person name="Weissenbach J."/>
            <person name="Roy S.W."/>
            <person name="Artiguenave F."/>
            <person name="Postlethwait J.H."/>
            <person name="Manak J.R."/>
            <person name="Thompson E.M."/>
            <person name="Jaillon O."/>
            <person name="Du Pasquier L."/>
            <person name="Boudinot P."/>
            <person name="Liberles D.A."/>
            <person name="Volff J.N."/>
            <person name="Philippe H."/>
            <person name="Lenhard B."/>
            <person name="Roest Crollius H."/>
            <person name="Wincker P."/>
            <person name="Chourrout D."/>
        </authorList>
    </citation>
    <scope>NUCLEOTIDE SEQUENCE [LARGE SCALE GENOMIC DNA]</scope>
</reference>